<keyword evidence="1" id="KW-0732">Signal</keyword>
<dbReference type="EMBL" id="LS483468">
    <property type="protein sequence ID" value="SQI37915.1"/>
    <property type="molecule type" value="Genomic_DNA"/>
</dbReference>
<evidence type="ECO:0000313" key="2">
    <source>
        <dbReference type="EMBL" id="SQI37915.1"/>
    </source>
</evidence>
<dbReference type="RefSeq" id="WP_072699535.1">
    <property type="nucleotide sequence ID" value="NZ_JAFBBL010000001.1"/>
</dbReference>
<keyword evidence="3" id="KW-1185">Reference proteome</keyword>
<accession>A0A2X4XDK4</accession>
<feature type="chain" id="PRO_5015895132" description="Secreted protein" evidence="1">
    <location>
        <begin position="34"/>
        <end position="177"/>
    </location>
</feature>
<evidence type="ECO:0000313" key="3">
    <source>
        <dbReference type="Proteomes" id="UP000249091"/>
    </source>
</evidence>
<protein>
    <recommendedName>
        <fullName evidence="4">Secreted protein</fullName>
    </recommendedName>
</protein>
<feature type="signal peptide" evidence="1">
    <location>
        <begin position="1"/>
        <end position="33"/>
    </location>
</feature>
<evidence type="ECO:0008006" key="4">
    <source>
        <dbReference type="Google" id="ProtNLM"/>
    </source>
</evidence>
<dbReference type="STRING" id="1219011.GCA_001895045_01592"/>
<evidence type="ECO:0000256" key="1">
    <source>
        <dbReference type="SAM" id="SignalP"/>
    </source>
</evidence>
<dbReference type="KEGG" id="rcr:NCTC10994_03815"/>
<dbReference type="AlphaFoldDB" id="A0A2X4XDK4"/>
<organism evidence="2 3">
    <name type="scientific">Rhodococcus coprophilus</name>
    <dbReference type="NCBI Taxonomy" id="38310"/>
    <lineage>
        <taxon>Bacteria</taxon>
        <taxon>Bacillati</taxon>
        <taxon>Actinomycetota</taxon>
        <taxon>Actinomycetes</taxon>
        <taxon>Mycobacteriales</taxon>
        <taxon>Nocardiaceae</taxon>
        <taxon>Rhodococcus</taxon>
    </lineage>
</organism>
<dbReference type="Proteomes" id="UP000249091">
    <property type="component" value="Chromosome 1"/>
</dbReference>
<reference evidence="2 3" key="1">
    <citation type="submission" date="2018-06" db="EMBL/GenBank/DDBJ databases">
        <authorList>
            <consortium name="Pathogen Informatics"/>
            <person name="Doyle S."/>
        </authorList>
    </citation>
    <scope>NUCLEOTIDE SEQUENCE [LARGE SCALE GENOMIC DNA]</scope>
    <source>
        <strain evidence="2 3">NCTC10994</strain>
    </source>
</reference>
<proteinExistence type="predicted"/>
<name>A0A2X4XDK4_9NOCA</name>
<gene>
    <name evidence="2" type="ORF">NCTC10994_03815</name>
</gene>
<sequence length="177" mass="18400">MAERTFRRVSASVLTAAGMGLAMIVGSGGAAQAAPTSTTMTCASANPLFWAPPFTWTVTASSGESRPGGVGEFIPSILLSGGNELPTPPGGLIPSIGPNWYGTQVLVDWRNTTTGQSGRSVSDQEAWKQKPSIPVNRTLTGAGTIDFTVTLQTGAGWWFVNPQNAVCQGTIDVISRS</sequence>